<sequence>MDAEDGDVNMLGYSWLSLCSDVPNACTADLGMSYINLLTMSCAYDDDVECTTAEAAEEMLNYQYSETCGYDFP</sequence>
<dbReference type="EMBL" id="BRXW01000617">
    <property type="protein sequence ID" value="GMH70211.1"/>
    <property type="molecule type" value="Genomic_DNA"/>
</dbReference>
<comment type="caution">
    <text evidence="1">The sequence shown here is derived from an EMBL/GenBank/DDBJ whole genome shotgun (WGS) entry which is preliminary data.</text>
</comment>
<protein>
    <submittedName>
        <fullName evidence="1">Uncharacterized protein</fullName>
    </submittedName>
</protein>
<evidence type="ECO:0000313" key="1">
    <source>
        <dbReference type="EMBL" id="GMH70211.1"/>
    </source>
</evidence>
<reference evidence="2" key="1">
    <citation type="journal article" date="2023" name="Commun. Biol.">
        <title>Genome analysis of Parmales, the sister group of diatoms, reveals the evolutionary specialization of diatoms from phago-mixotrophs to photoautotrophs.</title>
        <authorList>
            <person name="Ban H."/>
            <person name="Sato S."/>
            <person name="Yoshikawa S."/>
            <person name="Yamada K."/>
            <person name="Nakamura Y."/>
            <person name="Ichinomiya M."/>
            <person name="Sato N."/>
            <person name="Blanc-Mathieu R."/>
            <person name="Endo H."/>
            <person name="Kuwata A."/>
            <person name="Ogata H."/>
        </authorList>
    </citation>
    <scope>NUCLEOTIDE SEQUENCE [LARGE SCALE GENOMIC DNA]</scope>
    <source>
        <strain evidence="2">NIES 3700</strain>
    </source>
</reference>
<keyword evidence="2" id="KW-1185">Reference proteome</keyword>
<dbReference type="Proteomes" id="UP001165122">
    <property type="component" value="Unassembled WGS sequence"/>
</dbReference>
<evidence type="ECO:0000313" key="2">
    <source>
        <dbReference type="Proteomes" id="UP001165122"/>
    </source>
</evidence>
<organism evidence="1 2">
    <name type="scientific">Triparma laevis f. longispina</name>
    <dbReference type="NCBI Taxonomy" id="1714387"/>
    <lineage>
        <taxon>Eukaryota</taxon>
        <taxon>Sar</taxon>
        <taxon>Stramenopiles</taxon>
        <taxon>Ochrophyta</taxon>
        <taxon>Bolidophyceae</taxon>
        <taxon>Parmales</taxon>
        <taxon>Triparmaceae</taxon>
        <taxon>Triparma</taxon>
    </lineage>
</organism>
<proteinExistence type="predicted"/>
<accession>A0A9W7AGE9</accession>
<dbReference type="AlphaFoldDB" id="A0A9W7AGE9"/>
<gene>
    <name evidence="1" type="ORF">TrLO_g1606</name>
</gene>
<name>A0A9W7AGE9_9STRA</name>